<gene>
    <name evidence="2" type="ORF">H7995_22835</name>
</gene>
<dbReference type="GO" id="GO:0003677">
    <property type="term" value="F:DNA binding"/>
    <property type="evidence" value="ECO:0007669"/>
    <property type="project" value="UniProtKB-KW"/>
</dbReference>
<keyword evidence="3" id="KW-1185">Reference proteome</keyword>
<reference evidence="2 3" key="1">
    <citation type="submission" date="2020-08" db="EMBL/GenBank/DDBJ databases">
        <title>Pseudomonas sp. nov.</title>
        <authorList>
            <person name="Gieschler S."/>
            <person name="Fiedler G."/>
            <person name="Brinks E."/>
            <person name="Boehnlein C."/>
            <person name="Franz C.M.A.P."/>
            <person name="Kabisch J."/>
        </authorList>
    </citation>
    <scope>NUCLEOTIDE SEQUENCE [LARGE SCALE GENOMIC DNA]</scope>
    <source>
        <strain evidence="2 3">MBT-1</strain>
    </source>
</reference>
<dbReference type="AlphaFoldDB" id="A0A7X1GI46"/>
<proteinExistence type="predicted"/>
<dbReference type="Pfam" id="PF09836">
    <property type="entry name" value="DUF2063"/>
    <property type="match status" value="1"/>
</dbReference>
<dbReference type="Gene3D" id="1.10.150.690">
    <property type="entry name" value="DUF2063"/>
    <property type="match status" value="1"/>
</dbReference>
<dbReference type="RefSeq" id="WP_185818908.1">
    <property type="nucleotide sequence ID" value="NZ_JACMYG010000031.1"/>
</dbReference>
<evidence type="ECO:0000313" key="3">
    <source>
        <dbReference type="Proteomes" id="UP000526003"/>
    </source>
</evidence>
<protein>
    <submittedName>
        <fullName evidence="2">Putative DNA-binding domain-containing protein</fullName>
    </submittedName>
</protein>
<evidence type="ECO:0000259" key="1">
    <source>
        <dbReference type="Pfam" id="PF09836"/>
    </source>
</evidence>
<dbReference type="Proteomes" id="UP000526003">
    <property type="component" value="Unassembled WGS sequence"/>
</dbReference>
<keyword evidence="2" id="KW-0238">DNA-binding</keyword>
<evidence type="ECO:0000313" key="2">
    <source>
        <dbReference type="EMBL" id="MBC2692630.1"/>
    </source>
</evidence>
<dbReference type="EMBL" id="JACMYG010000031">
    <property type="protein sequence ID" value="MBC2692630.1"/>
    <property type="molecule type" value="Genomic_DNA"/>
</dbReference>
<organism evidence="2 3">
    <name type="scientific">Pseudomonas kielensis</name>
    <dbReference type="NCBI Taxonomy" id="2762577"/>
    <lineage>
        <taxon>Bacteria</taxon>
        <taxon>Pseudomonadati</taxon>
        <taxon>Pseudomonadota</taxon>
        <taxon>Gammaproteobacteria</taxon>
        <taxon>Pseudomonadales</taxon>
        <taxon>Pseudomonadaceae</taxon>
        <taxon>Pseudomonas</taxon>
    </lineage>
</organism>
<feature type="domain" description="Putative DNA-binding" evidence="1">
    <location>
        <begin position="10"/>
        <end position="98"/>
    </location>
</feature>
<name>A0A7X1GI46_9PSED</name>
<sequence>MPSLSARLDDFGSALLDPTRAVPDGLVGPDGKPSARRFSVYRNNVVVGLSEALRASFPCVARLVGDEFFAAMARVFVAIKPPTSPILLHYGAEFPSFIESFNPAASVPYLADVARIERAATEAYHARDEIPLAPAALAVIPHNKSPSLRLRLHPSLRIMRSEFPAFTIWRMNTAGGTPGPVDLSESQDTLVLRSDAEVDVRSMSPGSYEFLVALESGLTLSQAMANAFTADAHFDLSENLQELIQMGAFVGFDLSGEEGNDE</sequence>
<comment type="caution">
    <text evidence="2">The sequence shown here is derived from an EMBL/GenBank/DDBJ whole genome shotgun (WGS) entry which is preliminary data.</text>
</comment>
<dbReference type="InterPro" id="IPR018640">
    <property type="entry name" value="DUF2063"/>
</dbReference>
<dbReference type="InterPro" id="IPR044922">
    <property type="entry name" value="DUF2063_N_sf"/>
</dbReference>
<accession>A0A7X1GI46</accession>